<keyword evidence="3" id="KW-1185">Reference proteome</keyword>
<evidence type="ECO:0000313" key="2">
    <source>
        <dbReference type="EMBL" id="MCH99046.1"/>
    </source>
</evidence>
<sequence>MDSKLPSATSEADKDNASEKPQIDEALMSALVSAVKIYNPFKVDADADLGPVRTPDYGFATRFNKRPREGTIVVEELEHDVAEINAKIRADKKALLRRIIRNAMKQHIIPFLAENRVQVRIKNDSGEDAFEIC</sequence>
<feature type="compositionally biased region" description="Basic and acidic residues" evidence="1">
    <location>
        <begin position="11"/>
        <end position="21"/>
    </location>
</feature>
<proteinExistence type="predicted"/>
<evidence type="ECO:0000313" key="3">
    <source>
        <dbReference type="Proteomes" id="UP000265520"/>
    </source>
</evidence>
<dbReference type="EMBL" id="LXQA010039227">
    <property type="protein sequence ID" value="MCH99046.1"/>
    <property type="molecule type" value="Genomic_DNA"/>
</dbReference>
<dbReference type="AlphaFoldDB" id="A0A392NGR2"/>
<feature type="region of interest" description="Disordered" evidence="1">
    <location>
        <begin position="1"/>
        <end position="21"/>
    </location>
</feature>
<evidence type="ECO:0000256" key="1">
    <source>
        <dbReference type="SAM" id="MobiDB-lite"/>
    </source>
</evidence>
<dbReference type="Proteomes" id="UP000265520">
    <property type="component" value="Unassembled WGS sequence"/>
</dbReference>
<reference evidence="2 3" key="1">
    <citation type="journal article" date="2018" name="Front. Plant Sci.">
        <title>Red Clover (Trifolium pratense) and Zigzag Clover (T. medium) - A Picture of Genomic Similarities and Differences.</title>
        <authorList>
            <person name="Dluhosova J."/>
            <person name="Istvanek J."/>
            <person name="Nedelnik J."/>
            <person name="Repkova J."/>
        </authorList>
    </citation>
    <scope>NUCLEOTIDE SEQUENCE [LARGE SCALE GENOMIC DNA]</scope>
    <source>
        <strain evidence="3">cv. 10/8</strain>
        <tissue evidence="2">Leaf</tissue>
    </source>
</reference>
<name>A0A392NGR2_9FABA</name>
<accession>A0A392NGR2</accession>
<protein>
    <submittedName>
        <fullName evidence="2">Uncharacterized protein</fullName>
    </submittedName>
</protein>
<comment type="caution">
    <text evidence="2">The sequence shown here is derived from an EMBL/GenBank/DDBJ whole genome shotgun (WGS) entry which is preliminary data.</text>
</comment>
<organism evidence="2 3">
    <name type="scientific">Trifolium medium</name>
    <dbReference type="NCBI Taxonomy" id="97028"/>
    <lineage>
        <taxon>Eukaryota</taxon>
        <taxon>Viridiplantae</taxon>
        <taxon>Streptophyta</taxon>
        <taxon>Embryophyta</taxon>
        <taxon>Tracheophyta</taxon>
        <taxon>Spermatophyta</taxon>
        <taxon>Magnoliopsida</taxon>
        <taxon>eudicotyledons</taxon>
        <taxon>Gunneridae</taxon>
        <taxon>Pentapetalae</taxon>
        <taxon>rosids</taxon>
        <taxon>fabids</taxon>
        <taxon>Fabales</taxon>
        <taxon>Fabaceae</taxon>
        <taxon>Papilionoideae</taxon>
        <taxon>50 kb inversion clade</taxon>
        <taxon>NPAAA clade</taxon>
        <taxon>Hologalegina</taxon>
        <taxon>IRL clade</taxon>
        <taxon>Trifolieae</taxon>
        <taxon>Trifolium</taxon>
    </lineage>
</organism>
<feature type="compositionally biased region" description="Polar residues" evidence="1">
    <location>
        <begin position="1"/>
        <end position="10"/>
    </location>
</feature>